<dbReference type="EMBL" id="CP017704">
    <property type="protein sequence ID" value="ASS93791.1"/>
    <property type="molecule type" value="Genomic_DNA"/>
</dbReference>
<protein>
    <submittedName>
        <fullName evidence="2">Uncharacterized protein</fullName>
    </submittedName>
</protein>
<evidence type="ECO:0000313" key="3">
    <source>
        <dbReference type="Proteomes" id="UP000214618"/>
    </source>
</evidence>
<name>A0A223EEY4_9BACI</name>
<dbReference type="SUPFAM" id="SSF103473">
    <property type="entry name" value="MFS general substrate transporter"/>
    <property type="match status" value="1"/>
</dbReference>
<sequence>MKLINPMKVIDGSRIHSFHIWLVFWLFLVILFDGYDVVIYGAVVPSLIKEWGISDVTARTFWCTWIEFRSTGCNYFCKGN</sequence>
<evidence type="ECO:0000256" key="1">
    <source>
        <dbReference type="SAM" id="Phobius"/>
    </source>
</evidence>
<gene>
    <name evidence="2" type="ORF">BS1321_07285</name>
</gene>
<dbReference type="Proteomes" id="UP000214618">
    <property type="component" value="Chromosome"/>
</dbReference>
<keyword evidence="1" id="KW-1133">Transmembrane helix</keyword>
<feature type="transmembrane region" description="Helical" evidence="1">
    <location>
        <begin position="20"/>
        <end position="43"/>
    </location>
</feature>
<keyword evidence="1" id="KW-0472">Membrane</keyword>
<dbReference type="InterPro" id="IPR036259">
    <property type="entry name" value="MFS_trans_sf"/>
</dbReference>
<reference evidence="2 3" key="1">
    <citation type="submission" date="2016-10" db="EMBL/GenBank/DDBJ databases">
        <title>The whole genome sequencing and assembly of Bacillus simplex DSM 1321 strain.</title>
        <authorList>
            <person name="Park M.-K."/>
            <person name="Lee Y.-J."/>
            <person name="Yi H."/>
            <person name="Bahn Y.-S."/>
            <person name="Kim J.F."/>
            <person name="Lee D.-W."/>
        </authorList>
    </citation>
    <scope>NUCLEOTIDE SEQUENCE [LARGE SCALE GENOMIC DNA]</scope>
    <source>
        <strain evidence="2 3">DSM 1321</strain>
    </source>
</reference>
<organism evidence="2 3">
    <name type="scientific">Peribacillus simplex NBRC 15720 = DSM 1321</name>
    <dbReference type="NCBI Taxonomy" id="1349754"/>
    <lineage>
        <taxon>Bacteria</taxon>
        <taxon>Bacillati</taxon>
        <taxon>Bacillota</taxon>
        <taxon>Bacilli</taxon>
        <taxon>Bacillales</taxon>
        <taxon>Bacillaceae</taxon>
        <taxon>Peribacillus</taxon>
    </lineage>
</organism>
<proteinExistence type="predicted"/>
<evidence type="ECO:0000313" key="2">
    <source>
        <dbReference type="EMBL" id="ASS93791.1"/>
    </source>
</evidence>
<dbReference type="AlphaFoldDB" id="A0A223EEY4"/>
<keyword evidence="1" id="KW-0812">Transmembrane</keyword>
<accession>A0A223EEY4</accession>